<dbReference type="EMBL" id="CYZV01000048">
    <property type="protein sequence ID" value="CUO75759.1"/>
    <property type="molecule type" value="Genomic_DNA"/>
</dbReference>
<dbReference type="AlphaFoldDB" id="A0A174HS82"/>
<protein>
    <submittedName>
        <fullName evidence="1">Uncharacterized protein</fullName>
    </submittedName>
</protein>
<evidence type="ECO:0000313" key="2">
    <source>
        <dbReference type="Proteomes" id="UP000095558"/>
    </source>
</evidence>
<sequence>MEELLQHDLEEAHYYLNIPNLIIVLPITDIATSKDGITLTLGEDNTSSITIWKEASEVKRVRRPSNIVGGFKWCYLIKNEYKENIGYIGRK</sequence>
<gene>
    <name evidence="1" type="ORF">ERS852470_03281</name>
</gene>
<accession>A0A174HS82</accession>
<dbReference type="OrthoDB" id="9816462at2"/>
<reference evidence="1 2" key="1">
    <citation type="submission" date="2015-09" db="EMBL/GenBank/DDBJ databases">
        <authorList>
            <consortium name="Pathogen Informatics"/>
        </authorList>
    </citation>
    <scope>NUCLEOTIDE SEQUENCE [LARGE SCALE GENOMIC DNA]</scope>
    <source>
        <strain evidence="1 2">2789STDY5834855</strain>
    </source>
</reference>
<name>A0A174HS82_9CLOT</name>
<proteinExistence type="predicted"/>
<dbReference type="Proteomes" id="UP000095558">
    <property type="component" value="Unassembled WGS sequence"/>
</dbReference>
<organism evidence="1 2">
    <name type="scientific">Clostridium disporicum</name>
    <dbReference type="NCBI Taxonomy" id="84024"/>
    <lineage>
        <taxon>Bacteria</taxon>
        <taxon>Bacillati</taxon>
        <taxon>Bacillota</taxon>
        <taxon>Clostridia</taxon>
        <taxon>Eubacteriales</taxon>
        <taxon>Clostridiaceae</taxon>
        <taxon>Clostridium</taxon>
    </lineage>
</organism>
<evidence type="ECO:0000313" key="1">
    <source>
        <dbReference type="EMBL" id="CUO75759.1"/>
    </source>
</evidence>
<dbReference type="RefSeq" id="WP_055277820.1">
    <property type="nucleotide sequence ID" value="NZ_CYZV01000048.1"/>
</dbReference>